<comment type="caution">
    <text evidence="1">The sequence shown here is derived from an EMBL/GenBank/DDBJ whole genome shotgun (WGS) entry which is preliminary data.</text>
</comment>
<sequence>MLGHKVDDPLYAFVPRLRRTTRRWATSAFWAANTWASRAVPLYREAVGLDAATTTDVRKAVSPVTAVSR</sequence>
<dbReference type="Proteomes" id="UP001233673">
    <property type="component" value="Unassembled WGS sequence"/>
</dbReference>
<accession>A0ABT9I8H0</accession>
<proteinExistence type="predicted"/>
<protein>
    <submittedName>
        <fullName evidence="1">Uncharacterized protein</fullName>
    </submittedName>
</protein>
<dbReference type="EMBL" id="JASNFN010000002">
    <property type="protein sequence ID" value="MDP5181871.1"/>
    <property type="molecule type" value="Genomic_DNA"/>
</dbReference>
<evidence type="ECO:0000313" key="2">
    <source>
        <dbReference type="Proteomes" id="UP001233673"/>
    </source>
</evidence>
<organism evidence="1 2">
    <name type="scientific">Blastococcus carthaginiensis</name>
    <dbReference type="NCBI Taxonomy" id="3050034"/>
    <lineage>
        <taxon>Bacteria</taxon>
        <taxon>Bacillati</taxon>
        <taxon>Actinomycetota</taxon>
        <taxon>Actinomycetes</taxon>
        <taxon>Geodermatophilales</taxon>
        <taxon>Geodermatophilaceae</taxon>
        <taxon>Blastococcus</taxon>
    </lineage>
</organism>
<gene>
    <name evidence="1" type="ORF">QOZ88_04420</name>
</gene>
<reference evidence="2" key="1">
    <citation type="submission" date="2023-05" db="EMBL/GenBank/DDBJ databases">
        <title>Draft genome of Pseudofrankia sp. BMG5.37.</title>
        <authorList>
            <person name="Gtari M."/>
            <person name="Ghodhbane F."/>
            <person name="Sbissi I."/>
        </authorList>
    </citation>
    <scope>NUCLEOTIDE SEQUENCE [LARGE SCALE GENOMIC DNA]</scope>
    <source>
        <strain evidence="2">BMG 814</strain>
    </source>
</reference>
<dbReference type="RefSeq" id="WP_305998574.1">
    <property type="nucleotide sequence ID" value="NZ_JASNFN010000002.1"/>
</dbReference>
<name>A0ABT9I8H0_9ACTN</name>
<evidence type="ECO:0000313" key="1">
    <source>
        <dbReference type="EMBL" id="MDP5181871.1"/>
    </source>
</evidence>
<keyword evidence="2" id="KW-1185">Reference proteome</keyword>